<evidence type="ECO:0000313" key="3">
    <source>
        <dbReference type="Proteomes" id="UP000008068"/>
    </source>
</evidence>
<evidence type="ECO:0000313" key="2">
    <source>
        <dbReference type="EMBL" id="EGT35188.1"/>
    </source>
</evidence>
<dbReference type="HOGENOM" id="CLU_967175_0_0_1"/>
<feature type="compositionally biased region" description="Polar residues" evidence="1">
    <location>
        <begin position="1"/>
        <end position="20"/>
    </location>
</feature>
<dbReference type="Pfam" id="PF03564">
    <property type="entry name" value="DUF1759"/>
    <property type="match status" value="1"/>
</dbReference>
<dbReference type="Proteomes" id="UP000008068">
    <property type="component" value="Unassembled WGS sequence"/>
</dbReference>
<feature type="region of interest" description="Disordered" evidence="1">
    <location>
        <begin position="1"/>
        <end position="24"/>
    </location>
</feature>
<keyword evidence="3" id="KW-1185">Reference proteome</keyword>
<proteinExistence type="predicted"/>
<reference evidence="3" key="1">
    <citation type="submission" date="2011-07" db="EMBL/GenBank/DDBJ databases">
        <authorList>
            <consortium name="Caenorhabditis brenneri Sequencing and Analysis Consortium"/>
            <person name="Wilson R.K."/>
        </authorList>
    </citation>
    <scope>NUCLEOTIDE SEQUENCE [LARGE SCALE GENOMIC DNA]</scope>
    <source>
        <strain evidence="3">PB2801</strain>
    </source>
</reference>
<dbReference type="AlphaFoldDB" id="G0NPD9"/>
<evidence type="ECO:0000256" key="1">
    <source>
        <dbReference type="SAM" id="MobiDB-lite"/>
    </source>
</evidence>
<dbReference type="OrthoDB" id="5865523at2759"/>
<dbReference type="InterPro" id="IPR005312">
    <property type="entry name" value="DUF1759"/>
</dbReference>
<feature type="compositionally biased region" description="Basic and acidic residues" evidence="1">
    <location>
        <begin position="266"/>
        <end position="281"/>
    </location>
</feature>
<organism evidence="3">
    <name type="scientific">Caenorhabditis brenneri</name>
    <name type="common">Nematode worm</name>
    <dbReference type="NCBI Taxonomy" id="135651"/>
    <lineage>
        <taxon>Eukaryota</taxon>
        <taxon>Metazoa</taxon>
        <taxon>Ecdysozoa</taxon>
        <taxon>Nematoda</taxon>
        <taxon>Chromadorea</taxon>
        <taxon>Rhabditida</taxon>
        <taxon>Rhabditina</taxon>
        <taxon>Rhabditomorpha</taxon>
        <taxon>Rhabditoidea</taxon>
        <taxon>Rhabditidae</taxon>
        <taxon>Peloderinae</taxon>
        <taxon>Caenorhabditis</taxon>
    </lineage>
</organism>
<dbReference type="STRING" id="135651.G0NPD9"/>
<accession>G0NPD9</accession>
<feature type="region of interest" description="Disordered" evidence="1">
    <location>
        <begin position="262"/>
        <end position="288"/>
    </location>
</feature>
<protein>
    <submittedName>
        <fullName evidence="2">Uncharacterized protein</fullName>
    </submittedName>
</protein>
<dbReference type="InParanoid" id="G0NPD9"/>
<dbReference type="eggNOG" id="KOG4379">
    <property type="taxonomic scope" value="Eukaryota"/>
</dbReference>
<sequence>MTNETPTAEASPANNATSSELAPEQPAPVNAVASMGHLGQPPSPVNTVVHTPIQQENSSLLYTNLINSILLTIPPFDGKPEEYAVFKQQFDMLVHEKQEIPDTLKHVLLLKLLTGDLKERMRSTNISTRDYETLRSNLERQFNRNKDIKQMYLNQLKTFVFDEHDFDKMQADLDKFCIIINNLKNVGCATNDILLVDIFINKLPSIIMDTVFKKNRKKECKMAELIDIAYDTIAEKRAIAKAKESKKSKVYTNEVYAVQDATTKQVNDHQSDDPKFFRSEEGESSESD</sequence>
<gene>
    <name evidence="2" type="ORF">CAEBREN_06411</name>
</gene>
<dbReference type="EMBL" id="GL379920">
    <property type="protein sequence ID" value="EGT35188.1"/>
    <property type="molecule type" value="Genomic_DNA"/>
</dbReference>
<name>G0NPD9_CAEBE</name>